<protein>
    <submittedName>
        <fullName evidence="1">Uncharacterized protein</fullName>
    </submittedName>
</protein>
<dbReference type="EMBL" id="KU574722">
    <property type="protein sequence ID" value="AMM43663.1"/>
    <property type="molecule type" value="Genomic_DNA"/>
</dbReference>
<name>A0A1L2CUG0_9CAUD</name>
<organism evidence="1 2">
    <name type="scientific">Pectobacterium phage vB_PcaM_CBB</name>
    <dbReference type="NCBI Taxonomy" id="2772511"/>
    <lineage>
        <taxon>Viruses</taxon>
        <taxon>Duplodnaviria</taxon>
        <taxon>Heunggongvirae</taxon>
        <taxon>Uroviricota</taxon>
        <taxon>Caudoviricetes</taxon>
        <taxon>Mimasvirus</taxon>
        <taxon>Mimasvirus CBB</taxon>
    </lineage>
</organism>
<reference evidence="2" key="1">
    <citation type="submission" date="2016-01" db="EMBL/GenBank/DDBJ databases">
        <title>Isolation and Characterization of Enterobacteria phage CBB.</title>
        <authorList>
            <person name="Buttimer C.T.H."/>
            <person name="Hendrix H."/>
            <person name="Alexandre H."/>
            <person name="O'Mahony J."/>
            <person name="Lavigne R."/>
            <person name="Coffey A."/>
        </authorList>
    </citation>
    <scope>NUCLEOTIDE SEQUENCE [LARGE SCALE GENOMIC DNA]</scope>
</reference>
<accession>A0A1L2CUG0</accession>
<gene>
    <name evidence="1" type="ORF">CBB_98</name>
</gene>
<proteinExistence type="predicted"/>
<evidence type="ECO:0000313" key="2">
    <source>
        <dbReference type="Proteomes" id="UP000223891"/>
    </source>
</evidence>
<evidence type="ECO:0000313" key="1">
    <source>
        <dbReference type="EMBL" id="AMM43663.1"/>
    </source>
</evidence>
<keyword evidence="2" id="KW-1185">Reference proteome</keyword>
<sequence length="152" mass="17247">MRLYGITNMYMAGVHAGIQTQHSTGEMFLKYPHTTPQHSTIMTYLQFHKTTIVVNGGMHDNLVNILELMEKWEAEEEYEVLPFAPFYEPGVNNALTSISIIMPQDAVDYMDAIRKTASDSEEYSNLKLAMYNSYGRYGIPVLEAIAFLPLAK</sequence>
<dbReference type="Proteomes" id="UP000223891">
    <property type="component" value="Segment"/>
</dbReference>